<dbReference type="InterPro" id="IPR002347">
    <property type="entry name" value="SDR_fam"/>
</dbReference>
<evidence type="ECO:0000256" key="1">
    <source>
        <dbReference type="SAM" id="MobiDB-lite"/>
    </source>
</evidence>
<feature type="compositionally biased region" description="Low complexity" evidence="1">
    <location>
        <begin position="632"/>
        <end position="660"/>
    </location>
</feature>
<feature type="region of interest" description="Disordered" evidence="1">
    <location>
        <begin position="1524"/>
        <end position="1556"/>
    </location>
</feature>
<dbReference type="PRINTS" id="PR00081">
    <property type="entry name" value="GDHRDH"/>
</dbReference>
<name>A0AAD8YL23_9STRA</name>
<gene>
    <name evidence="3" type="ORF">QTG54_000021</name>
</gene>
<evidence type="ECO:0000256" key="2">
    <source>
        <dbReference type="SAM" id="SignalP"/>
    </source>
</evidence>
<dbReference type="Pfam" id="PF00106">
    <property type="entry name" value="adh_short"/>
    <property type="match status" value="6"/>
</dbReference>
<feature type="chain" id="PRO_5042011914" evidence="2">
    <location>
        <begin position="20"/>
        <end position="1832"/>
    </location>
</feature>
<dbReference type="EMBL" id="JATAAI010000001">
    <property type="protein sequence ID" value="KAK1748082.1"/>
    <property type="molecule type" value="Genomic_DNA"/>
</dbReference>
<accession>A0AAD8YL23</accession>
<dbReference type="SUPFAM" id="SSF51735">
    <property type="entry name" value="NAD(P)-binding Rossmann-fold domains"/>
    <property type="match status" value="6"/>
</dbReference>
<feature type="region of interest" description="Disordered" evidence="1">
    <location>
        <begin position="1238"/>
        <end position="1276"/>
    </location>
</feature>
<dbReference type="Proteomes" id="UP001224775">
    <property type="component" value="Unassembled WGS sequence"/>
</dbReference>
<feature type="compositionally biased region" description="Low complexity" evidence="1">
    <location>
        <begin position="1238"/>
        <end position="1266"/>
    </location>
</feature>
<dbReference type="GO" id="GO:0016616">
    <property type="term" value="F:oxidoreductase activity, acting on the CH-OH group of donors, NAD or NADP as acceptor"/>
    <property type="evidence" value="ECO:0007669"/>
    <property type="project" value="TreeGrafter"/>
</dbReference>
<feature type="region of interest" description="Disordered" evidence="1">
    <location>
        <begin position="632"/>
        <end position="670"/>
    </location>
</feature>
<feature type="region of interest" description="Disordered" evidence="1">
    <location>
        <begin position="940"/>
        <end position="978"/>
    </location>
</feature>
<feature type="compositionally biased region" description="Low complexity" evidence="1">
    <location>
        <begin position="1524"/>
        <end position="1546"/>
    </location>
</feature>
<dbReference type="Gene3D" id="3.40.50.720">
    <property type="entry name" value="NAD(P)-binding Rossmann-like Domain"/>
    <property type="match status" value="6"/>
</dbReference>
<keyword evidence="4" id="KW-1185">Reference proteome</keyword>
<organism evidence="3 4">
    <name type="scientific">Skeletonema marinoi</name>
    <dbReference type="NCBI Taxonomy" id="267567"/>
    <lineage>
        <taxon>Eukaryota</taxon>
        <taxon>Sar</taxon>
        <taxon>Stramenopiles</taxon>
        <taxon>Ochrophyta</taxon>
        <taxon>Bacillariophyta</taxon>
        <taxon>Coscinodiscophyceae</taxon>
        <taxon>Thalassiosirophycidae</taxon>
        <taxon>Thalassiosirales</taxon>
        <taxon>Skeletonemataceae</taxon>
        <taxon>Skeletonema</taxon>
        <taxon>Skeletonema marinoi-dohrnii complex</taxon>
    </lineage>
</organism>
<feature type="signal peptide" evidence="2">
    <location>
        <begin position="1"/>
        <end position="19"/>
    </location>
</feature>
<keyword evidence="2" id="KW-0732">Signal</keyword>
<dbReference type="PANTHER" id="PTHR45458:SF2">
    <property type="entry name" value="OXIDOREDUCTASE, SHORT CHAIN DEHYDROGENASE_REDUCTASE FAMILY SUPERFAMILY (AFU_ORTHOLOGUE AFUA_3G13450)"/>
    <property type="match status" value="1"/>
</dbReference>
<feature type="compositionally biased region" description="Low complexity" evidence="1">
    <location>
        <begin position="940"/>
        <end position="968"/>
    </location>
</feature>
<evidence type="ECO:0000313" key="3">
    <source>
        <dbReference type="EMBL" id="KAK1748082.1"/>
    </source>
</evidence>
<comment type="caution">
    <text evidence="3">The sequence shown here is derived from an EMBL/GenBank/DDBJ whole genome shotgun (WGS) entry which is preliminary data.</text>
</comment>
<protein>
    <submittedName>
        <fullName evidence="3">Rossmann-fold NAD(P)-binding domain-containing protein</fullName>
    </submittedName>
</protein>
<dbReference type="InterPro" id="IPR052184">
    <property type="entry name" value="SDR_enzymes"/>
</dbReference>
<evidence type="ECO:0000313" key="4">
    <source>
        <dbReference type="Proteomes" id="UP001224775"/>
    </source>
</evidence>
<sequence length="1832" mass="195706">MRFTTAPLLSLLLASSATAFSPSSSTTLRKSSTTTTSSLQMSESFFDETRGGTHSLADQPARFAAAQAANNARFLDIESMYDGGDLSGKRVLVTGGNRGLGLEIVKELVAIGATAIVVCRSSSPELEKMVGKWNVYSGVDVVDDEAVTKAAKRVKGDGGALDVVLNVAGYFYEPCELVKENTLNFEEQLKQINICGLGPLRMNNALIQSKALAEGCKLVTITSQAGSVEWRSTQNAGKGGDYGHHMSRAACNMGQVLLSEEVKDMGYPVLLLHPGFNKTEMTKKYEAIWEIEGAVDPSVGAKRVLYEVIKNGMEETGAFINSSSATAFSPSSSTTLRKLSTTTTSSLQMSESFFDETRGGTYSLADQPARFAAAQAANNARFLDIESMYDGGDLSGKRVLVTGGNRGLGLEIVKELVAIGATAIVVCRSSSPELEKMVGKWNVYSGVDVVDDEAVTKAAKRVKGDGGALDVVLNVAGYFYEPCELVKENTLNFEEQLKQINICGLGPLRMNNALIQSKALAEGCKLVTITSQAGSVEWRSTQNAGKGGDYGHHMSRAACNMGQVLLSEEVKDMGYPVLLLHPGFNKTEMTKKYEAIWEIEGAVDPSVGAKRVLYEVIKNGMEETGAFINSSSATAFSPSSTTTLRKSSTTTSSSLQMSESSFDETRGGTHSLADQPARFAAAQAANNARFLDIESMYDGGDLSGKRVLVTGGNRGLGLEIVKELVAIGATAIVVCRSSSPELEKMVGKWNVYSGVDVVDDEAVTKAAKRVKGDGGALDVVLNVAGYFYEPCELVKENTLNFEEQLKQINICGLGPLRMNNALIQSKALAEGCKLVTITSQAGSVEWRSTQNAGKGGDYGHHMSRAACNMGQVLLSEEVKDMGYPVLLLHPGFNKTEMTKKYEAIWEIEGAVDPSVGAKRVLYEVIKNGMEETGAFINSSSATAFSPSSTTTLRKSSTTTSSSLQMSESSFDETRGGTHSLADQPARFAAAQAANNARFLDIESMYDGGDLSGKRVLVTGGNRGLGLEIVKELVAIGATAIVVCRSSSPELEKMVGKWNVYSGVDVVDDEAVTKAAKRVKGDGGALDVVLNVAGYFYEPCELVKENTLNFEEQLKQINICGLGPLRMNNALIQSKALAEGCKLVTITSQAGSVEWRSTQNAGKGGDYGHHMSRAACNMGQVLLSEEVKDMGYPTEMTKKYEAIWEIEGAVDPSVGAKRVLYEVIKNGMEETGAFINSSSATAFSPSSTTTLRKSSTTTSSSLQMSESSFDETRGGTHSLADQPARFAAAQAANNARFLDIESMYDGGDLSGKRVLVTGGNRGLGLEIVKELVAIGATAIVVCRSSSPELEKMVGKWNVYSGVDVVDDEAVTKAAKRVKGDGGALDVVLNVAGYFYEPCELVKENTLNFEEQLKQINICGLGPLRMNNALIQSKALAEGCKLVTITSQAGSVEWRSTQNAGKGGDYGHHMSRAACNMGQVLLSEEYEAIWEIEGAVDPSVGAKRVLFTTAPLLSLLLASSATAFSPSSTTTLRKSSTTTSSSLQMSESSFDETRGGTHSLADQPARFAAAQAANNARFLDIESMYDGGDLSGKRVLVTGGNRGLGLEIVKELVAIGATAIVVCRSSSPELEKMVGKWNVYSGVDVVDDEAVTKAAKRVKGDGGALDVVLNVAGYFYEPCELVKENTLNFEEQLKQINICGLGPLRMNNALIQSKALAEGCKLVTITSQAGSVEWRSTQNAGKGGDYGHHMSRAACNMGQVLLSEEVKDMGYPVLLLHPGFNKTEMTKKYEAIWEIEGAVDPSVGAKRVLYEVIKNGMEETGAFINCEDGLRIPW</sequence>
<dbReference type="InterPro" id="IPR036291">
    <property type="entry name" value="NAD(P)-bd_dom_sf"/>
</dbReference>
<proteinExistence type="predicted"/>
<dbReference type="PANTHER" id="PTHR45458">
    <property type="entry name" value="SHORT-CHAIN DEHYDROGENASE/REDUCTASE SDR"/>
    <property type="match status" value="1"/>
</dbReference>
<reference evidence="3" key="1">
    <citation type="submission" date="2023-06" db="EMBL/GenBank/DDBJ databases">
        <title>Survivors Of The Sea: Transcriptome response of Skeletonema marinoi to long-term dormancy.</title>
        <authorList>
            <person name="Pinder M.I.M."/>
            <person name="Kourtchenko O."/>
            <person name="Robertson E.K."/>
            <person name="Larsson T."/>
            <person name="Maumus F."/>
            <person name="Osuna-Cruz C.M."/>
            <person name="Vancaester E."/>
            <person name="Stenow R."/>
            <person name="Vandepoele K."/>
            <person name="Ploug H."/>
            <person name="Bruchert V."/>
            <person name="Godhe A."/>
            <person name="Topel M."/>
        </authorList>
    </citation>
    <scope>NUCLEOTIDE SEQUENCE</scope>
    <source>
        <strain evidence="3">R05AC</strain>
    </source>
</reference>